<dbReference type="Gene3D" id="3.40.50.970">
    <property type="match status" value="2"/>
</dbReference>
<evidence type="ECO:0000256" key="3">
    <source>
        <dbReference type="ARBA" id="ARBA00023052"/>
    </source>
</evidence>
<comment type="cofactor">
    <cofactor evidence="1">
        <name>thiamine diphosphate</name>
        <dbReference type="ChEBI" id="CHEBI:58937"/>
    </cofactor>
</comment>
<dbReference type="InterPro" id="IPR012001">
    <property type="entry name" value="Thiamin_PyroP_enz_TPP-bd_dom"/>
</dbReference>
<proteinExistence type="inferred from homology"/>
<feature type="domain" description="Thiamine pyrophosphate enzyme central" evidence="5">
    <location>
        <begin position="213"/>
        <end position="351"/>
    </location>
</feature>
<dbReference type="PANTHER" id="PTHR18968">
    <property type="entry name" value="THIAMINE PYROPHOSPHATE ENZYMES"/>
    <property type="match status" value="1"/>
</dbReference>
<protein>
    <submittedName>
        <fullName evidence="8">Thiamine pyrophosphate-binding protein</fullName>
    </submittedName>
</protein>
<comment type="caution">
    <text evidence="8">The sequence shown here is derived from an EMBL/GenBank/DDBJ whole genome shotgun (WGS) entry which is preliminary data.</text>
</comment>
<dbReference type="CDD" id="cd07035">
    <property type="entry name" value="TPP_PYR_POX_like"/>
    <property type="match status" value="1"/>
</dbReference>
<evidence type="ECO:0000256" key="1">
    <source>
        <dbReference type="ARBA" id="ARBA00001964"/>
    </source>
</evidence>
<evidence type="ECO:0000313" key="8">
    <source>
        <dbReference type="EMBL" id="MFC5745297.1"/>
    </source>
</evidence>
<dbReference type="PROSITE" id="PS00187">
    <property type="entry name" value="TPP_ENZYMES"/>
    <property type="match status" value="1"/>
</dbReference>
<dbReference type="Pfam" id="PF02776">
    <property type="entry name" value="TPP_enzyme_N"/>
    <property type="match status" value="1"/>
</dbReference>
<dbReference type="SUPFAM" id="SSF52467">
    <property type="entry name" value="DHS-like NAD/FAD-binding domain"/>
    <property type="match status" value="1"/>
</dbReference>
<evidence type="ECO:0000256" key="4">
    <source>
        <dbReference type="RuleBase" id="RU362132"/>
    </source>
</evidence>
<dbReference type="InterPro" id="IPR029035">
    <property type="entry name" value="DHS-like_NAD/FAD-binding_dom"/>
</dbReference>
<keyword evidence="3 4" id="KW-0786">Thiamine pyrophosphate</keyword>
<sequence length="584" mass="61945">MATERFTDTDIRVGEAVARVLEEAGVDMVFGIIGGDSWMLFDALNEHKDTIRAVTVREESLAGVMAEVYGRLTGRPGVVYGQGAWVISNALLGTLEAKLSSSPMLLLADLSDGHPFAHHGYYQTGAGAYGGFDAKTTLDGVTKRTTVVTEGPMAVQTVQLAIKHATSGERGPVAVLFSSRALKSKVGPSTVPTIYPTQRYVEQHKPAAPDAGIAELAQRFAAASKPVIVAGNGVRISQAYDQLADLAARYGAPVATSSNGKGVFNEKHELGLGVSGQFGTPLANATIAAADLVVVLGSKLAPTDTANESPDLMDPTRQDMVQIDIEPQNAAWTYPVDQSLVGDLAATLDRLAELDVDTRPSAEVVAERVAAVESARREFGWFDDESSTDDREPMLPERVVKVLNEALPDDAMITCDAGENRLFMMRYFQCAGRGDYLQSAGVGGMGYAIPAALAAKLVDPSRPAVAVCGDGGFGMSLNGIMTALEQDIPIIVVVMNNNVLGWVYNGLGKRHITAELGEYDFGAVARAMGAEGARVSNSEQFAKAMEEALASNKPYVIDVEVALDKEHTYLKTVSPLMSGNTNKA</sequence>
<dbReference type="Proteomes" id="UP001596074">
    <property type="component" value="Unassembled WGS sequence"/>
</dbReference>
<organism evidence="8 9">
    <name type="scientific">Actinomadura rugatobispora</name>
    <dbReference type="NCBI Taxonomy" id="1994"/>
    <lineage>
        <taxon>Bacteria</taxon>
        <taxon>Bacillati</taxon>
        <taxon>Actinomycetota</taxon>
        <taxon>Actinomycetes</taxon>
        <taxon>Streptosporangiales</taxon>
        <taxon>Thermomonosporaceae</taxon>
        <taxon>Actinomadura</taxon>
    </lineage>
</organism>
<dbReference type="InterPro" id="IPR000399">
    <property type="entry name" value="TPP-bd_CS"/>
</dbReference>
<dbReference type="InterPro" id="IPR012000">
    <property type="entry name" value="Thiamin_PyroP_enz_cen_dom"/>
</dbReference>
<dbReference type="EMBL" id="JBHSON010000007">
    <property type="protein sequence ID" value="MFC5745297.1"/>
    <property type="molecule type" value="Genomic_DNA"/>
</dbReference>
<evidence type="ECO:0000313" key="9">
    <source>
        <dbReference type="Proteomes" id="UP001596074"/>
    </source>
</evidence>
<evidence type="ECO:0000259" key="7">
    <source>
        <dbReference type="Pfam" id="PF02776"/>
    </source>
</evidence>
<dbReference type="SUPFAM" id="SSF52518">
    <property type="entry name" value="Thiamin diphosphate-binding fold (THDP-binding)"/>
    <property type="match status" value="2"/>
</dbReference>
<reference evidence="9" key="1">
    <citation type="journal article" date="2019" name="Int. J. Syst. Evol. Microbiol.">
        <title>The Global Catalogue of Microorganisms (GCM) 10K type strain sequencing project: providing services to taxonomists for standard genome sequencing and annotation.</title>
        <authorList>
            <consortium name="The Broad Institute Genomics Platform"/>
            <consortium name="The Broad Institute Genome Sequencing Center for Infectious Disease"/>
            <person name="Wu L."/>
            <person name="Ma J."/>
        </authorList>
    </citation>
    <scope>NUCLEOTIDE SEQUENCE [LARGE SCALE GENOMIC DNA]</scope>
    <source>
        <strain evidence="9">KCTC 42087</strain>
    </source>
</reference>
<keyword evidence="9" id="KW-1185">Reference proteome</keyword>
<dbReference type="InterPro" id="IPR011766">
    <property type="entry name" value="TPP_enzyme_TPP-bd"/>
</dbReference>
<dbReference type="RefSeq" id="WP_378280921.1">
    <property type="nucleotide sequence ID" value="NZ_JBHSON010000007.1"/>
</dbReference>
<evidence type="ECO:0000259" key="6">
    <source>
        <dbReference type="Pfam" id="PF02775"/>
    </source>
</evidence>
<dbReference type="Gene3D" id="3.40.50.1220">
    <property type="entry name" value="TPP-binding domain"/>
    <property type="match status" value="1"/>
</dbReference>
<evidence type="ECO:0000256" key="2">
    <source>
        <dbReference type="ARBA" id="ARBA00007812"/>
    </source>
</evidence>
<feature type="domain" description="Thiamine pyrophosphate enzyme TPP-binding" evidence="6">
    <location>
        <begin position="416"/>
        <end position="559"/>
    </location>
</feature>
<name>A0ABW0ZRM2_9ACTN</name>
<dbReference type="CDD" id="cd00568">
    <property type="entry name" value="TPP_enzymes"/>
    <property type="match status" value="1"/>
</dbReference>
<dbReference type="Pfam" id="PF00205">
    <property type="entry name" value="TPP_enzyme_M"/>
    <property type="match status" value="1"/>
</dbReference>
<dbReference type="InterPro" id="IPR029061">
    <property type="entry name" value="THDP-binding"/>
</dbReference>
<feature type="domain" description="Thiamine pyrophosphate enzyme N-terminal TPP-binding" evidence="7">
    <location>
        <begin position="12"/>
        <end position="109"/>
    </location>
</feature>
<dbReference type="InterPro" id="IPR045229">
    <property type="entry name" value="TPP_enz"/>
</dbReference>
<evidence type="ECO:0000259" key="5">
    <source>
        <dbReference type="Pfam" id="PF00205"/>
    </source>
</evidence>
<dbReference type="PANTHER" id="PTHR18968:SF13">
    <property type="entry name" value="ACETOLACTATE SYNTHASE CATALYTIC SUBUNIT, MITOCHONDRIAL"/>
    <property type="match status" value="1"/>
</dbReference>
<accession>A0ABW0ZRM2</accession>
<comment type="similarity">
    <text evidence="2 4">Belongs to the TPP enzyme family.</text>
</comment>
<gene>
    <name evidence="8" type="ORF">ACFPZN_06735</name>
</gene>
<dbReference type="Pfam" id="PF02775">
    <property type="entry name" value="TPP_enzyme_C"/>
    <property type="match status" value="1"/>
</dbReference>